<dbReference type="Proteomes" id="UP000256970">
    <property type="component" value="Unassembled WGS sequence"/>
</dbReference>
<reference evidence="5 7" key="1">
    <citation type="submission" date="2016-10" db="EMBL/GenBank/DDBJ databases">
        <authorList>
            <person name="Cai Z."/>
        </authorList>
    </citation>
    <scope>NUCLEOTIDE SEQUENCE [LARGE SCALE GENOMIC DNA]</scope>
</reference>
<dbReference type="STRING" id="3088.A0A383V3Y2"/>
<dbReference type="PANTHER" id="PTHR47447:SF17">
    <property type="entry name" value="OS12G0638900 PROTEIN"/>
    <property type="match status" value="1"/>
</dbReference>
<keyword evidence="7" id="KW-1185">Reference proteome</keyword>
<comment type="similarity">
    <text evidence="1">Belongs to the PPR family. P subfamily.</text>
</comment>
<feature type="region of interest" description="Disordered" evidence="4">
    <location>
        <begin position="315"/>
        <end position="337"/>
    </location>
</feature>
<dbReference type="Gene3D" id="1.25.40.10">
    <property type="entry name" value="Tetratricopeptide repeat domain"/>
    <property type="match status" value="2"/>
</dbReference>
<dbReference type="EMBL" id="FNXT01001294">
    <property type="protein sequence ID" value="SZX77783.1"/>
    <property type="molecule type" value="Genomic_DNA"/>
</dbReference>
<accession>A0A383V3Y2</accession>
<dbReference type="InterPro" id="IPR002885">
    <property type="entry name" value="PPR_rpt"/>
</dbReference>
<evidence type="ECO:0000256" key="4">
    <source>
        <dbReference type="SAM" id="MobiDB-lite"/>
    </source>
</evidence>
<evidence type="ECO:0000256" key="3">
    <source>
        <dbReference type="PROSITE-ProRule" id="PRU00708"/>
    </source>
</evidence>
<proteinExistence type="inferred from homology"/>
<evidence type="ECO:0000313" key="6">
    <source>
        <dbReference type="EMBL" id="SZX77783.1"/>
    </source>
</evidence>
<gene>
    <name evidence="6" type="ORF">BQ4739_LOCUS18123</name>
    <name evidence="5" type="ORF">BQ4739_LOCUS864</name>
</gene>
<name>A0A383V3Y2_TETOB</name>
<evidence type="ECO:0008006" key="8">
    <source>
        <dbReference type="Google" id="ProtNLM"/>
    </source>
</evidence>
<evidence type="ECO:0000256" key="2">
    <source>
        <dbReference type="ARBA" id="ARBA00022737"/>
    </source>
</evidence>
<dbReference type="Pfam" id="PF13041">
    <property type="entry name" value="PPR_2"/>
    <property type="match status" value="1"/>
</dbReference>
<dbReference type="PROSITE" id="PS51375">
    <property type="entry name" value="PPR"/>
    <property type="match status" value="2"/>
</dbReference>
<dbReference type="NCBIfam" id="TIGR00756">
    <property type="entry name" value="PPR"/>
    <property type="match status" value="1"/>
</dbReference>
<keyword evidence="2" id="KW-0677">Repeat</keyword>
<dbReference type="AlphaFoldDB" id="A0A383V3Y2"/>
<evidence type="ECO:0000256" key="1">
    <source>
        <dbReference type="ARBA" id="ARBA00007626"/>
    </source>
</evidence>
<dbReference type="EMBL" id="FNXT01000055">
    <property type="protein sequence ID" value="SZX60305.1"/>
    <property type="molecule type" value="Genomic_DNA"/>
</dbReference>
<evidence type="ECO:0000313" key="7">
    <source>
        <dbReference type="Proteomes" id="UP000256970"/>
    </source>
</evidence>
<feature type="repeat" description="PPR" evidence="3">
    <location>
        <begin position="137"/>
        <end position="171"/>
    </location>
</feature>
<sequence length="487" mass="51573">MAASAARSWLAECKDSQQVADGIQHYAPLLRVQGWTLLIADCGRRGEYQKAQAIFDAVPYKNVWHYSAIIGALGACGKWQAAVAQLQHLKLLASSQRSLRPNQVTYSAAITACARGHMLDVALELFAEMQATGLVPDEVTYSIVLSTASRAGDWDTVQQLLEVMHSQGMHARTPVYAAYLRQLCKLEEWNRALSLFLVMQELGVPVTAMMVLDMAHTLQQCGRPRMAAHLMEQAEAAGLSDKLQEIEEQGTWTPHYAHGAHAANRDYEFAQRAHMQQLMRDNCWRLPHHGQQSSARPAGAATADAAGASAGAADASADACGSSGGGGGGSSSSSSRQDSLLLHLEEARFDRFDHCSLFDHDDDGSFMHSEAETEEYAGSFASSSELCSSVATGTLGVSVHGLALREGACSSALPSPQLLSPMAKPFETAAAAAAAGKVACSFVGEQVVSGSTAAATVSADGCCNCVSTGDGEQQQQQQCADGISCNA</sequence>
<evidence type="ECO:0000313" key="5">
    <source>
        <dbReference type="EMBL" id="SZX60305.1"/>
    </source>
</evidence>
<protein>
    <recommendedName>
        <fullName evidence="8">Pentacotripeptide-repeat region of PRORP domain-containing protein</fullName>
    </recommendedName>
</protein>
<dbReference type="InterPro" id="IPR011990">
    <property type="entry name" value="TPR-like_helical_dom_sf"/>
</dbReference>
<dbReference type="PANTHER" id="PTHR47447">
    <property type="entry name" value="OS03G0856100 PROTEIN"/>
    <property type="match status" value="1"/>
</dbReference>
<feature type="repeat" description="PPR" evidence="3">
    <location>
        <begin position="102"/>
        <end position="136"/>
    </location>
</feature>
<organism evidence="5 7">
    <name type="scientific">Tetradesmus obliquus</name>
    <name type="common">Green alga</name>
    <name type="synonym">Acutodesmus obliquus</name>
    <dbReference type="NCBI Taxonomy" id="3088"/>
    <lineage>
        <taxon>Eukaryota</taxon>
        <taxon>Viridiplantae</taxon>
        <taxon>Chlorophyta</taxon>
        <taxon>core chlorophytes</taxon>
        <taxon>Chlorophyceae</taxon>
        <taxon>CS clade</taxon>
        <taxon>Sphaeropleales</taxon>
        <taxon>Scenedesmaceae</taxon>
        <taxon>Tetradesmus</taxon>
    </lineage>
</organism>
<dbReference type="Pfam" id="PF01535">
    <property type="entry name" value="PPR"/>
    <property type="match status" value="1"/>
</dbReference>